<keyword evidence="2" id="KW-1185">Reference proteome</keyword>
<dbReference type="AlphaFoldDB" id="A0A6J8A4A7"/>
<dbReference type="EMBL" id="CACVKT020000575">
    <property type="protein sequence ID" value="CAC5361013.1"/>
    <property type="molecule type" value="Genomic_DNA"/>
</dbReference>
<accession>A0A6J8A4A7</accession>
<evidence type="ECO:0000313" key="2">
    <source>
        <dbReference type="Proteomes" id="UP000507470"/>
    </source>
</evidence>
<name>A0A6J8A4A7_MYTCO</name>
<protein>
    <submittedName>
        <fullName evidence="1">Uncharacterized protein</fullName>
    </submittedName>
</protein>
<evidence type="ECO:0000313" key="1">
    <source>
        <dbReference type="EMBL" id="CAC5361013.1"/>
    </source>
</evidence>
<gene>
    <name evidence="1" type="ORF">MCOR_3296</name>
</gene>
<reference evidence="1 2" key="1">
    <citation type="submission" date="2020-06" db="EMBL/GenBank/DDBJ databases">
        <authorList>
            <person name="Li R."/>
            <person name="Bekaert M."/>
        </authorList>
    </citation>
    <scope>NUCLEOTIDE SEQUENCE [LARGE SCALE GENOMIC DNA]</scope>
    <source>
        <strain evidence="2">wild</strain>
    </source>
</reference>
<sequence>MYLRNRELPLPIFSINGGNSSEVSNSGLSNMPSLHGSTSQLTLPALGSALSTSPYIQSTLSIGPYYQSALSIGPYSQSAQNIGSYTQSAPSTFVQNSSASNTYANVQGVPSTWSFSMGGISAPYAPISIHDQTMTAKIPKITSLSDTSFSRPISHSNSDDQ</sequence>
<organism evidence="1 2">
    <name type="scientific">Mytilus coruscus</name>
    <name type="common">Sea mussel</name>
    <dbReference type="NCBI Taxonomy" id="42192"/>
    <lineage>
        <taxon>Eukaryota</taxon>
        <taxon>Metazoa</taxon>
        <taxon>Spiralia</taxon>
        <taxon>Lophotrochozoa</taxon>
        <taxon>Mollusca</taxon>
        <taxon>Bivalvia</taxon>
        <taxon>Autobranchia</taxon>
        <taxon>Pteriomorphia</taxon>
        <taxon>Mytilida</taxon>
        <taxon>Mytiloidea</taxon>
        <taxon>Mytilidae</taxon>
        <taxon>Mytilinae</taxon>
        <taxon>Mytilus</taxon>
    </lineage>
</organism>
<dbReference type="Proteomes" id="UP000507470">
    <property type="component" value="Unassembled WGS sequence"/>
</dbReference>
<proteinExistence type="predicted"/>